<name>A0A1R3VCS3_9HYPH</name>
<dbReference type="Proteomes" id="UP000188388">
    <property type="component" value="Unassembled WGS sequence"/>
</dbReference>
<proteinExistence type="predicted"/>
<sequence length="112" mass="13263">MTAKRQKRGRIKDIARVDTTTITLSRVINFAQFGRLLVRDRACRKWMDRKMVALPTGFWMTARSSGDDPFRSGLSRCYKYMKSLRKRNQRVQFRFILRVLLLGHRQPRSTPS</sequence>
<protein>
    <submittedName>
        <fullName evidence="1">Uncharacterized protein</fullName>
    </submittedName>
</protein>
<gene>
    <name evidence="1" type="ORF">BQ8794_30031</name>
</gene>
<dbReference type="STRING" id="1631249.BQ8794_30031"/>
<dbReference type="EMBL" id="FTPD01000023">
    <property type="protein sequence ID" value="SIT56582.1"/>
    <property type="molecule type" value="Genomic_DNA"/>
</dbReference>
<organism evidence="1 2">
    <name type="scientific">Mesorhizobium prunaredense</name>
    <dbReference type="NCBI Taxonomy" id="1631249"/>
    <lineage>
        <taxon>Bacteria</taxon>
        <taxon>Pseudomonadati</taxon>
        <taxon>Pseudomonadota</taxon>
        <taxon>Alphaproteobacteria</taxon>
        <taxon>Hyphomicrobiales</taxon>
        <taxon>Phyllobacteriaceae</taxon>
        <taxon>Mesorhizobium</taxon>
    </lineage>
</organism>
<accession>A0A1R3VCS3</accession>
<reference evidence="2" key="1">
    <citation type="submission" date="2017-01" db="EMBL/GenBank/DDBJ databases">
        <authorList>
            <person name="Brunel B."/>
        </authorList>
    </citation>
    <scope>NUCLEOTIDE SEQUENCE [LARGE SCALE GENOMIC DNA]</scope>
</reference>
<evidence type="ECO:0000313" key="1">
    <source>
        <dbReference type="EMBL" id="SIT56582.1"/>
    </source>
</evidence>
<dbReference type="AlphaFoldDB" id="A0A1R3VCS3"/>
<evidence type="ECO:0000313" key="2">
    <source>
        <dbReference type="Proteomes" id="UP000188388"/>
    </source>
</evidence>
<keyword evidence="2" id="KW-1185">Reference proteome</keyword>